<evidence type="ECO:0000313" key="2">
    <source>
        <dbReference type="EMBL" id="POS82694.1"/>
    </source>
</evidence>
<protein>
    <submittedName>
        <fullName evidence="2">Uncharacterized protein</fullName>
    </submittedName>
</protein>
<keyword evidence="1" id="KW-0732">Signal</keyword>
<organism evidence="2 3">
    <name type="scientific">Erysiphe pulchra</name>
    <dbReference type="NCBI Taxonomy" id="225359"/>
    <lineage>
        <taxon>Eukaryota</taxon>
        <taxon>Fungi</taxon>
        <taxon>Dikarya</taxon>
        <taxon>Ascomycota</taxon>
        <taxon>Pezizomycotina</taxon>
        <taxon>Leotiomycetes</taxon>
        <taxon>Erysiphales</taxon>
        <taxon>Erysiphaceae</taxon>
        <taxon>Erysiphe</taxon>
    </lineage>
</organism>
<dbReference type="AlphaFoldDB" id="A0A2S4PKZ8"/>
<gene>
    <name evidence="2" type="ORF">EPUL_005390</name>
</gene>
<proteinExistence type="predicted"/>
<comment type="caution">
    <text evidence="2">The sequence shown here is derived from an EMBL/GenBank/DDBJ whole genome shotgun (WGS) entry which is preliminary data.</text>
</comment>
<evidence type="ECO:0000256" key="1">
    <source>
        <dbReference type="SAM" id="SignalP"/>
    </source>
</evidence>
<dbReference type="Proteomes" id="UP000237438">
    <property type="component" value="Unassembled WGS sequence"/>
</dbReference>
<accession>A0A2S4PKZ8</accession>
<keyword evidence="3" id="KW-1185">Reference proteome</keyword>
<dbReference type="OrthoDB" id="5425539at2759"/>
<feature type="non-terminal residue" evidence="2">
    <location>
        <position position="424"/>
    </location>
</feature>
<name>A0A2S4PKZ8_9PEZI</name>
<sequence length="424" mass="48054">MIFSLVRIALTIIFVTKTASTDLRQKLSTLAHPVYYECGSWIVQESRIRIMLYASGMEIDTTALPFREFLYDLKPGYRKILIPEVLSTPKPIHHKIPGSIFYVIVDQAKQIVDVVAEMKNGHFIKCKRVDESKPEPLINGQNDYGFECGHDLFSHETVQISANLAQSNNGKNKLYHNPYHMSLYSPQLDYLIYPLSREKYLHYAGKIPENTYFVVISPAGEIIDVIAELKRGDFIKCVRTTKVPSDIDSGKNLNQGYLCGLIFFDINHMKRTAELAKVRKLEQVNQIFPEKYNDNLSKGFLFPLYPNGRFFGSGSGHQLCVLDPSYAVDLLISFLLTVKTSNGITPCELYTRGIEAVHPETDNFICGYSDTEFENGRLLEIIEAGCKALGTLARRYPAMYNGPAFNVHGPYVTWPIRKRNNVVG</sequence>
<evidence type="ECO:0000313" key="3">
    <source>
        <dbReference type="Proteomes" id="UP000237438"/>
    </source>
</evidence>
<reference evidence="2 3" key="1">
    <citation type="submission" date="2017-10" db="EMBL/GenBank/DDBJ databases">
        <title>Development of genomic resources for the powdery mildew, Erysiphe pulchra.</title>
        <authorList>
            <person name="Wadl P.A."/>
            <person name="Mack B.M."/>
            <person name="Moore G."/>
            <person name="Beltz S.B."/>
        </authorList>
    </citation>
    <scope>NUCLEOTIDE SEQUENCE [LARGE SCALE GENOMIC DNA]</scope>
    <source>
        <strain evidence="2">Cflorida</strain>
    </source>
</reference>
<feature type="chain" id="PRO_5015670182" evidence="1">
    <location>
        <begin position="21"/>
        <end position="424"/>
    </location>
</feature>
<dbReference type="EMBL" id="PEDP01002384">
    <property type="protein sequence ID" value="POS82694.1"/>
    <property type="molecule type" value="Genomic_DNA"/>
</dbReference>
<feature type="signal peptide" evidence="1">
    <location>
        <begin position="1"/>
        <end position="20"/>
    </location>
</feature>